<evidence type="ECO:0000313" key="2">
    <source>
        <dbReference type="Proteomes" id="UP000024404"/>
    </source>
</evidence>
<evidence type="ECO:0000313" key="1">
    <source>
        <dbReference type="EnsemblMetazoa" id="OVOC130.1"/>
    </source>
</evidence>
<reference evidence="1" key="2">
    <citation type="submission" date="2022-06" db="UniProtKB">
        <authorList>
            <consortium name="EnsemblMetazoa"/>
        </authorList>
    </citation>
    <scope>IDENTIFICATION</scope>
</reference>
<sequence length="34" mass="3942">MMEEKDKMKFSNKKAHSDESIFRAIGSITFSSLF</sequence>
<name>A0A8R1XQ09_ONCVO</name>
<proteinExistence type="predicted"/>
<organism evidence="1 2">
    <name type="scientific">Onchocerca volvulus</name>
    <dbReference type="NCBI Taxonomy" id="6282"/>
    <lineage>
        <taxon>Eukaryota</taxon>
        <taxon>Metazoa</taxon>
        <taxon>Ecdysozoa</taxon>
        <taxon>Nematoda</taxon>
        <taxon>Chromadorea</taxon>
        <taxon>Rhabditida</taxon>
        <taxon>Spirurina</taxon>
        <taxon>Spiruromorpha</taxon>
        <taxon>Filarioidea</taxon>
        <taxon>Onchocercidae</taxon>
        <taxon>Onchocerca</taxon>
    </lineage>
</organism>
<dbReference type="Proteomes" id="UP000024404">
    <property type="component" value="Unassembled WGS sequence"/>
</dbReference>
<accession>A0A8R1XQ09</accession>
<reference evidence="2" key="1">
    <citation type="submission" date="2013-10" db="EMBL/GenBank/DDBJ databases">
        <title>Genome sequencing of Onchocerca volvulus.</title>
        <authorList>
            <person name="Cotton J."/>
            <person name="Tsai J."/>
            <person name="Stanley E."/>
            <person name="Tracey A."/>
            <person name="Holroyd N."/>
            <person name="Lustigman S."/>
            <person name="Berriman M."/>
        </authorList>
    </citation>
    <scope>NUCLEOTIDE SEQUENCE</scope>
</reference>
<dbReference type="EMBL" id="CMVM020000019">
    <property type="status" value="NOT_ANNOTATED_CDS"/>
    <property type="molecule type" value="Genomic_DNA"/>
</dbReference>
<protein>
    <submittedName>
        <fullName evidence="1">Uncharacterized protein</fullName>
    </submittedName>
</protein>
<keyword evidence="2" id="KW-1185">Reference proteome</keyword>
<dbReference type="AlphaFoldDB" id="A0A8R1XQ09"/>
<dbReference type="EnsemblMetazoa" id="OVOC130.1">
    <property type="protein sequence ID" value="OVOC130.1"/>
    <property type="gene ID" value="WBGene00236939"/>
</dbReference>